<evidence type="ECO:0000256" key="1">
    <source>
        <dbReference type="ARBA" id="ARBA00003181"/>
    </source>
</evidence>
<proteinExistence type="inferred from homology"/>
<evidence type="ECO:0000256" key="6">
    <source>
        <dbReference type="ARBA" id="ARBA00023134"/>
    </source>
</evidence>
<dbReference type="InterPro" id="IPR027417">
    <property type="entry name" value="P-loop_NTPase"/>
</dbReference>
<keyword evidence="10" id="KW-1185">Reference proteome</keyword>
<dbReference type="PANTHER" id="PTHR21231">
    <property type="entry name" value="XPA-BINDING PROTEIN 1-RELATED"/>
    <property type="match status" value="1"/>
</dbReference>
<dbReference type="PANTHER" id="PTHR21231:SF3">
    <property type="entry name" value="GPN-LOOP GTPASE 2"/>
    <property type="match status" value="1"/>
</dbReference>
<dbReference type="FunFam" id="3.40.50.300:FF:000338">
    <property type="entry name" value="GPN-loop GTPase 2"/>
    <property type="match status" value="1"/>
</dbReference>
<name>A0A9P0IUT8_9DIPT</name>
<keyword evidence="5 8" id="KW-0378">Hydrolase</keyword>
<dbReference type="SUPFAM" id="SSF52540">
    <property type="entry name" value="P-loop containing nucleoside triphosphate hydrolases"/>
    <property type="match status" value="1"/>
</dbReference>
<keyword evidence="6 8" id="KW-0342">GTP-binding</keyword>
<dbReference type="InterPro" id="IPR004130">
    <property type="entry name" value="Gpn"/>
</dbReference>
<evidence type="ECO:0000256" key="5">
    <source>
        <dbReference type="ARBA" id="ARBA00022801"/>
    </source>
</evidence>
<gene>
    <name evidence="9" type="ORF">CHIRRI_LOCUS7304</name>
</gene>
<dbReference type="GO" id="GO:0005737">
    <property type="term" value="C:cytoplasm"/>
    <property type="evidence" value="ECO:0007669"/>
    <property type="project" value="TreeGrafter"/>
</dbReference>
<dbReference type="Pfam" id="PF03029">
    <property type="entry name" value="ATP_bind_1"/>
    <property type="match status" value="2"/>
</dbReference>
<evidence type="ECO:0000313" key="9">
    <source>
        <dbReference type="EMBL" id="CAH1720079.1"/>
    </source>
</evidence>
<evidence type="ECO:0000256" key="4">
    <source>
        <dbReference type="ARBA" id="ARBA00022741"/>
    </source>
</evidence>
<evidence type="ECO:0000256" key="8">
    <source>
        <dbReference type="RuleBase" id="RU365059"/>
    </source>
</evidence>
<protein>
    <recommendedName>
        <fullName evidence="3 8">GPN-loop GTPase 2</fullName>
    </recommendedName>
</protein>
<dbReference type="OrthoDB" id="7773197at2759"/>
<comment type="similarity">
    <text evidence="2 8">Belongs to the GPN-loop GTPase family.</text>
</comment>
<dbReference type="CDD" id="cd17871">
    <property type="entry name" value="GPN2"/>
    <property type="match status" value="1"/>
</dbReference>
<dbReference type="InterPro" id="IPR030231">
    <property type="entry name" value="Gpn2"/>
</dbReference>
<keyword evidence="4 8" id="KW-0547">Nucleotide-binding</keyword>
<reference evidence="9" key="2">
    <citation type="submission" date="2022-10" db="EMBL/GenBank/DDBJ databases">
        <authorList>
            <consortium name="ENA_rothamsted_submissions"/>
            <consortium name="culmorum"/>
            <person name="King R."/>
        </authorList>
    </citation>
    <scope>NUCLEOTIDE SEQUENCE</scope>
</reference>
<sequence length="321" mass="37155">MDSKLKVKIQLFGQLVIGPPGSGKTTYCHKMFEFYKELQRNVSIINLDPGNENMQYTPEIGKYLLMPLSILISSYNRLLVDVMELITVEDAMKHFDLGPNGALMYCMEFLEKNFEWLLKKMEKSSANYIIFDLPGQVELYTHHQAMRNIFQKLESYGYRLCTVNLIESHYCSEPHKFISALLLSLHAMLNMGLPHVNVLSKADQIKEHEGKMLFTIDYYTEVLDLQYLLDSMETKPEFKKYKKLNEAIVSLVEGYNLVSFQPLDVNRTESLARLRKLIDKANGYVFGDKEEQNINTMLACAIGAESSNEKYVNDYQPYLRE</sequence>
<comment type="function">
    <text evidence="1 8">Small GTPase required for proper localization of RNA polymerase II and III (RNAPII and RNAPIII). May act at an RNAP assembly step prior to nuclear import.</text>
</comment>
<dbReference type="Gene3D" id="3.40.50.300">
    <property type="entry name" value="P-loop containing nucleotide triphosphate hydrolases"/>
    <property type="match status" value="1"/>
</dbReference>
<evidence type="ECO:0000256" key="7">
    <source>
        <dbReference type="ARBA" id="ARBA00046611"/>
    </source>
</evidence>
<comment type="subunit">
    <text evidence="7">Heterodimers with GPN1 or GPN3. Binds to RNA polymerase II (RNAPII).</text>
</comment>
<dbReference type="GO" id="GO:0003924">
    <property type="term" value="F:GTPase activity"/>
    <property type="evidence" value="ECO:0007669"/>
    <property type="project" value="TreeGrafter"/>
</dbReference>
<organism evidence="9 10">
    <name type="scientific">Chironomus riparius</name>
    <dbReference type="NCBI Taxonomy" id="315576"/>
    <lineage>
        <taxon>Eukaryota</taxon>
        <taxon>Metazoa</taxon>
        <taxon>Ecdysozoa</taxon>
        <taxon>Arthropoda</taxon>
        <taxon>Hexapoda</taxon>
        <taxon>Insecta</taxon>
        <taxon>Pterygota</taxon>
        <taxon>Neoptera</taxon>
        <taxon>Endopterygota</taxon>
        <taxon>Diptera</taxon>
        <taxon>Nematocera</taxon>
        <taxon>Chironomoidea</taxon>
        <taxon>Chironomidae</taxon>
        <taxon>Chironominae</taxon>
        <taxon>Chironomus</taxon>
    </lineage>
</organism>
<evidence type="ECO:0000256" key="2">
    <source>
        <dbReference type="ARBA" id="ARBA00005290"/>
    </source>
</evidence>
<dbReference type="AlphaFoldDB" id="A0A9P0IUT8"/>
<evidence type="ECO:0000313" key="10">
    <source>
        <dbReference type="Proteomes" id="UP001153620"/>
    </source>
</evidence>
<dbReference type="GO" id="GO:0005525">
    <property type="term" value="F:GTP binding"/>
    <property type="evidence" value="ECO:0007669"/>
    <property type="project" value="UniProtKB-KW"/>
</dbReference>
<dbReference type="Proteomes" id="UP001153620">
    <property type="component" value="Chromosome 2"/>
</dbReference>
<reference evidence="9" key="1">
    <citation type="submission" date="2022-01" db="EMBL/GenBank/DDBJ databases">
        <authorList>
            <person name="King R."/>
        </authorList>
    </citation>
    <scope>NUCLEOTIDE SEQUENCE</scope>
</reference>
<evidence type="ECO:0000256" key="3">
    <source>
        <dbReference type="ARBA" id="ARBA00014588"/>
    </source>
</evidence>
<dbReference type="EMBL" id="OU895878">
    <property type="protein sequence ID" value="CAH1720079.1"/>
    <property type="molecule type" value="Genomic_DNA"/>
</dbReference>
<accession>A0A9P0IUT8</accession>